<feature type="compositionally biased region" description="Basic residues" evidence="2">
    <location>
        <begin position="82"/>
        <end position="98"/>
    </location>
</feature>
<name>A0A1X7U1S3_AMPQE</name>
<evidence type="ECO:0000256" key="2">
    <source>
        <dbReference type="SAM" id="MobiDB-lite"/>
    </source>
</evidence>
<dbReference type="AlphaFoldDB" id="A0A1X7U1S3"/>
<accession>A0A1X7U1S3</accession>
<keyword evidence="1" id="KW-0479">Metal-binding</keyword>
<sequence length="510" mass="54219">MSQVAEIIKQKLTGATQQHIILVGDGKTYQHLQQSNRLYGDALKNILIFPADWHILKNFQQVLMKQYYHVGLKDIANKIHKVMPGKRGRPRGTPHRRSAQATSRAATTASAPTSSDGFPSGSAPASPVIPLQELHSLMSLISEQLRSHSSLASPVSSSGVTVPAPAVQAQTQNSLTTAVQTSSPLALVTSQTTAVSTLPPAATAFLPDPHPLAPTGITGGTGIPGTGILGGVPPPQSLASVPILHPGLGPLAVPAAPAVVGSGHGQPTMPARQAPGLVLSPDCQPIPGKLVEKVLSGQFVEMREFLADNVKLLDSLEATPGGNAGRPRVREVSSPLTWIHCFMAYAAIRCKDPFTRDMLAYARLILGEAMRHGGSGWLEYDRAARQQRAIDPTKPWNVLDPGLHSALVLSRGSAASVKRCSLCHGADHTASQCALASLEHTPSQPWTTPRRQSLVCVSWNRGTCSFPGTCSYRHVCSSCFGNHKVRDCTYTRSVPASGQGRKRQHSPVKP</sequence>
<dbReference type="InterPro" id="IPR000571">
    <property type="entry name" value="Znf_CCCH"/>
</dbReference>
<evidence type="ECO:0000259" key="3">
    <source>
        <dbReference type="PROSITE" id="PS50103"/>
    </source>
</evidence>
<reference evidence="4" key="1">
    <citation type="submission" date="2017-05" db="UniProtKB">
        <authorList>
            <consortium name="EnsemblMetazoa"/>
        </authorList>
    </citation>
    <scope>IDENTIFICATION</scope>
</reference>
<dbReference type="EnsemblMetazoa" id="Aqu2.1.21369_001">
    <property type="protein sequence ID" value="Aqu2.1.21369_001"/>
    <property type="gene ID" value="Aqu2.1.21369"/>
</dbReference>
<dbReference type="InParanoid" id="A0A1X7U1S3"/>
<feature type="compositionally biased region" description="Low complexity" evidence="2">
    <location>
        <begin position="99"/>
        <end position="115"/>
    </location>
</feature>
<keyword evidence="1" id="KW-0863">Zinc-finger</keyword>
<dbReference type="PROSITE" id="PS50103">
    <property type="entry name" value="ZF_C3H1"/>
    <property type="match status" value="1"/>
</dbReference>
<evidence type="ECO:0000256" key="1">
    <source>
        <dbReference type="PROSITE-ProRule" id="PRU00723"/>
    </source>
</evidence>
<proteinExistence type="predicted"/>
<dbReference type="PANTHER" id="PTHR35558">
    <property type="entry name" value="SGNH_HYDRO DOMAIN-CONTAINING PROTEIN"/>
    <property type="match status" value="1"/>
</dbReference>
<dbReference type="PANTHER" id="PTHR35558:SF1">
    <property type="entry name" value="ENDONUCLEASE_EXONUCLEASE_PHOSPHATASE DOMAIN-CONTAINING PROTEIN"/>
    <property type="match status" value="1"/>
</dbReference>
<feature type="zinc finger region" description="C3H1-type" evidence="1">
    <location>
        <begin position="450"/>
        <end position="477"/>
    </location>
</feature>
<dbReference type="GO" id="GO:0008270">
    <property type="term" value="F:zinc ion binding"/>
    <property type="evidence" value="ECO:0007669"/>
    <property type="project" value="UniProtKB-KW"/>
</dbReference>
<keyword evidence="1" id="KW-0862">Zinc</keyword>
<organism evidence="4">
    <name type="scientific">Amphimedon queenslandica</name>
    <name type="common">Sponge</name>
    <dbReference type="NCBI Taxonomy" id="400682"/>
    <lineage>
        <taxon>Eukaryota</taxon>
        <taxon>Metazoa</taxon>
        <taxon>Porifera</taxon>
        <taxon>Demospongiae</taxon>
        <taxon>Heteroscleromorpha</taxon>
        <taxon>Haplosclerida</taxon>
        <taxon>Niphatidae</taxon>
        <taxon>Amphimedon</taxon>
    </lineage>
</organism>
<feature type="domain" description="C3H1-type" evidence="3">
    <location>
        <begin position="450"/>
        <end position="477"/>
    </location>
</feature>
<evidence type="ECO:0000313" key="4">
    <source>
        <dbReference type="EnsemblMetazoa" id="Aqu2.1.21369_001"/>
    </source>
</evidence>
<dbReference type="OrthoDB" id="10071095at2759"/>
<protein>
    <recommendedName>
        <fullName evidence="3">C3H1-type domain-containing protein</fullName>
    </recommendedName>
</protein>
<feature type="region of interest" description="Disordered" evidence="2">
    <location>
        <begin position="82"/>
        <end position="125"/>
    </location>
</feature>